<dbReference type="Proteomes" id="UP000036955">
    <property type="component" value="Unassembled WGS sequence"/>
</dbReference>
<evidence type="ECO:0000313" key="2">
    <source>
        <dbReference type="EMBL" id="KNH16260.1"/>
    </source>
</evidence>
<reference evidence="2 3" key="1">
    <citation type="submission" date="2015-06" db="EMBL/GenBank/DDBJ databases">
        <authorList>
            <person name="Hoefler B.C."/>
            <person name="Straight P.D."/>
        </authorList>
    </citation>
    <scope>NUCLEOTIDE SEQUENCE [LARGE SCALE GENOMIC DNA]</scope>
    <source>
        <strain evidence="2 3">Riq4</strain>
    </source>
</reference>
<name>A0A0L1LJ13_PSESX</name>
<dbReference type="OrthoDB" id="9813456at2"/>
<dbReference type="Pfam" id="PF20579">
    <property type="entry name" value="LapA"/>
    <property type="match status" value="1"/>
</dbReference>
<organism evidence="2 3">
    <name type="scientific">Pseudomonas syringae</name>
    <dbReference type="NCBI Taxonomy" id="317"/>
    <lineage>
        <taxon>Bacteria</taxon>
        <taxon>Pseudomonadati</taxon>
        <taxon>Pseudomonadota</taxon>
        <taxon>Gammaproteobacteria</taxon>
        <taxon>Pseudomonadales</taxon>
        <taxon>Pseudomonadaceae</taxon>
        <taxon>Pseudomonas</taxon>
    </lineage>
</organism>
<dbReference type="InterPro" id="IPR046779">
    <property type="entry name" value="LapA_adhesin_dom"/>
</dbReference>
<feature type="non-terminal residue" evidence="2">
    <location>
        <position position="137"/>
    </location>
</feature>
<sequence>ALNGGSSLSVKIDDAKGGNYEKLEVDDKSADTSVTDTASTTTLSLSATDSVAEGSQITYTATLTNVAGTPVIVTLSNGAVITIEAGKTTGSVTVDAPKDDVYKDAGTVQATISTTTGGNFENLATNPAAAVTEVTDT</sequence>
<accession>A0A0L1LJ13</accession>
<gene>
    <name evidence="2" type="ORF">ACS77_28595</name>
</gene>
<proteinExistence type="predicted"/>
<feature type="domain" description="LapA adhesin" evidence="1">
    <location>
        <begin position="40"/>
        <end position="137"/>
    </location>
</feature>
<evidence type="ECO:0000313" key="3">
    <source>
        <dbReference type="Proteomes" id="UP000036955"/>
    </source>
</evidence>
<protein>
    <recommendedName>
        <fullName evidence="1">LapA adhesin domain-containing protein</fullName>
    </recommendedName>
</protein>
<dbReference type="EMBL" id="LFQK01000100">
    <property type="protein sequence ID" value="KNH16260.1"/>
    <property type="molecule type" value="Genomic_DNA"/>
</dbReference>
<evidence type="ECO:0000259" key="1">
    <source>
        <dbReference type="Pfam" id="PF20579"/>
    </source>
</evidence>
<feature type="non-terminal residue" evidence="2">
    <location>
        <position position="1"/>
    </location>
</feature>
<comment type="caution">
    <text evidence="2">The sequence shown here is derived from an EMBL/GenBank/DDBJ whole genome shotgun (WGS) entry which is preliminary data.</text>
</comment>
<dbReference type="PATRIC" id="fig|317.197.peg.371"/>
<dbReference type="AlphaFoldDB" id="A0A0L1LJ13"/>